<dbReference type="GO" id="GO:0005737">
    <property type="term" value="C:cytoplasm"/>
    <property type="evidence" value="ECO:0007669"/>
    <property type="project" value="InterPro"/>
</dbReference>
<dbReference type="Gene3D" id="3.30.565.10">
    <property type="entry name" value="Histidine kinase-like ATPase, C-terminal domain"/>
    <property type="match status" value="1"/>
</dbReference>
<keyword evidence="5" id="KW-0808">Transferase</keyword>
<dbReference type="PROSITE" id="PS50109">
    <property type="entry name" value="HIS_KIN"/>
    <property type="match status" value="1"/>
</dbReference>
<evidence type="ECO:0000256" key="2">
    <source>
        <dbReference type="ARBA" id="ARBA00012438"/>
    </source>
</evidence>
<evidence type="ECO:0000256" key="9">
    <source>
        <dbReference type="PROSITE-ProRule" id="PRU00110"/>
    </source>
</evidence>
<evidence type="ECO:0000313" key="14">
    <source>
        <dbReference type="Proteomes" id="UP000474159"/>
    </source>
</evidence>
<dbReference type="PROSITE" id="PS50851">
    <property type="entry name" value="CHEW"/>
    <property type="match status" value="1"/>
</dbReference>
<dbReference type="GO" id="GO:0006935">
    <property type="term" value="P:chemotaxis"/>
    <property type="evidence" value="ECO:0007669"/>
    <property type="project" value="InterPro"/>
</dbReference>
<protein>
    <recommendedName>
        <fullName evidence="3">Chemotaxis protein CheA</fullName>
        <ecNumber evidence="2">2.7.13.3</ecNumber>
    </recommendedName>
</protein>
<keyword evidence="14" id="KW-1185">Reference proteome</keyword>
<keyword evidence="7" id="KW-0902">Two-component regulatory system</keyword>
<dbReference type="SUPFAM" id="SSF47384">
    <property type="entry name" value="Homodimeric domain of signal transducing histidine kinase"/>
    <property type="match status" value="1"/>
</dbReference>
<dbReference type="GO" id="GO:0000155">
    <property type="term" value="F:phosphorelay sensor kinase activity"/>
    <property type="evidence" value="ECO:0007669"/>
    <property type="project" value="InterPro"/>
</dbReference>
<dbReference type="CDD" id="cd00088">
    <property type="entry name" value="HPT"/>
    <property type="match status" value="1"/>
</dbReference>
<comment type="catalytic activity">
    <reaction evidence="1">
        <text>ATP + protein L-histidine = ADP + protein N-phospho-L-histidine.</text>
        <dbReference type="EC" id="2.7.13.3"/>
    </reaction>
</comment>
<accession>A0A6L3T624</accession>
<dbReference type="InterPro" id="IPR003594">
    <property type="entry name" value="HATPase_dom"/>
</dbReference>
<evidence type="ECO:0000256" key="6">
    <source>
        <dbReference type="ARBA" id="ARBA00022777"/>
    </source>
</evidence>
<evidence type="ECO:0000259" key="12">
    <source>
        <dbReference type="PROSITE" id="PS50894"/>
    </source>
</evidence>
<dbReference type="Pfam" id="PF01584">
    <property type="entry name" value="CheW"/>
    <property type="match status" value="1"/>
</dbReference>
<dbReference type="Gene3D" id="1.10.287.560">
    <property type="entry name" value="Histidine kinase CheA-like, homodimeric domain"/>
    <property type="match status" value="1"/>
</dbReference>
<dbReference type="SMART" id="SM00073">
    <property type="entry name" value="HPT"/>
    <property type="match status" value="1"/>
</dbReference>
<evidence type="ECO:0000256" key="8">
    <source>
        <dbReference type="ARBA" id="ARBA00035100"/>
    </source>
</evidence>
<dbReference type="InterPro" id="IPR008207">
    <property type="entry name" value="Sig_transdc_His_kin_Hpt_dom"/>
</dbReference>
<evidence type="ECO:0000313" key="13">
    <source>
        <dbReference type="EMBL" id="KAB1080584.1"/>
    </source>
</evidence>
<evidence type="ECO:0000259" key="10">
    <source>
        <dbReference type="PROSITE" id="PS50109"/>
    </source>
</evidence>
<keyword evidence="4 9" id="KW-0597">Phosphoprotein</keyword>
<dbReference type="Proteomes" id="UP000474159">
    <property type="component" value="Unassembled WGS sequence"/>
</dbReference>
<dbReference type="SUPFAM" id="SSF47226">
    <property type="entry name" value="Histidine-containing phosphotransfer domain, HPT domain"/>
    <property type="match status" value="1"/>
</dbReference>
<evidence type="ECO:0000259" key="11">
    <source>
        <dbReference type="PROSITE" id="PS50851"/>
    </source>
</evidence>
<name>A0A6L3T624_9HYPH</name>
<sequence length="758" mass="79070">MNDLLEQFLVETRELVQSATEDLLALEASPGDADIVNRVFRAFHTLKGSVGLFDYPPWLALLHAAEDGLSAARAGTLAVDATLVDLALETLDATARWADAVETSDALPGAAATEADALAGRYRSLLSRRPETPASDAAPLPEWASRLAGSLIDLGEKPMTAVRYRPHGDCFFAGDDPLGLVRKVPGLLAVSVEPGAPWPLDEEFDAYICNLDITLLTDASRAEVDTAFRLVRDQVTTVDMPAVDARTVLGGANLANAPAFGSVVVAILAEQVRVLATAGDADTDAGRLEACAQAAANALRSAGRAGDAERCALALENGAGGLREAIKAILASPSTAASATNAGEVPEVSEPAGVDAARTLRVDAGRVDALVSLIGELIVSRNALGHLAMRAEAGEDAATLARAIREADANIGRLSTTLHRSAVSFRLMPLSQVFRRFARPVREAARGLGKEVILDIAGEDTEADRGIVENLFEPLLHVVRNAVDHGLEDAGTRRRGGKPGAGRIRIEGGQDSDGIVVSVSDDGRGIDPAFIRRRAVERGLRSPEAAAALDDAAVIDLIFAPGFSTAESVGALSGRGVGMDAVRVAAERMGGRVSVESRVGLGTTVRLHLPRTIALARVMVVGAGGETYGIAMDAIVEVVRRPRTGIHAVGGGNAMVLRGRTVPVVRLGALVGQKRLPIVDLDALLLVVRAGAEAVALEVDRFEDRIEAVLRPPSGLVGTVPGVAGTTLLGDGRVLLVLDPASMLGAEPTAARPPREER</sequence>
<dbReference type="SMART" id="SM00387">
    <property type="entry name" value="HATPase_c"/>
    <property type="match status" value="1"/>
</dbReference>
<evidence type="ECO:0000256" key="1">
    <source>
        <dbReference type="ARBA" id="ARBA00000085"/>
    </source>
</evidence>
<dbReference type="EMBL" id="VZZK01000004">
    <property type="protein sequence ID" value="KAB1080584.1"/>
    <property type="molecule type" value="Genomic_DNA"/>
</dbReference>
<dbReference type="AlphaFoldDB" id="A0A6L3T624"/>
<dbReference type="SMART" id="SM01231">
    <property type="entry name" value="H-kinase_dim"/>
    <property type="match status" value="1"/>
</dbReference>
<dbReference type="Gene3D" id="2.30.30.40">
    <property type="entry name" value="SH3 Domains"/>
    <property type="match status" value="1"/>
</dbReference>
<comment type="function">
    <text evidence="8">Involved in the transmission of sensory signals from the chemoreceptors to the flagellar motors. CheA is autophosphorylated; it can transfer its phosphate group to either CheB or CheY.</text>
</comment>
<dbReference type="Pfam" id="PF02895">
    <property type="entry name" value="H-kinase_dim"/>
    <property type="match status" value="1"/>
</dbReference>
<dbReference type="InterPro" id="IPR051315">
    <property type="entry name" value="Bact_Chemotaxis_CheA"/>
</dbReference>
<evidence type="ECO:0000256" key="7">
    <source>
        <dbReference type="ARBA" id="ARBA00023012"/>
    </source>
</evidence>
<reference evidence="13 14" key="1">
    <citation type="submission" date="2019-09" db="EMBL/GenBank/DDBJ databases">
        <title>YIM 48816 draft genome.</title>
        <authorList>
            <person name="Jiang L."/>
        </authorList>
    </citation>
    <scope>NUCLEOTIDE SEQUENCE [LARGE SCALE GENOMIC DNA]</scope>
    <source>
        <strain evidence="13 14">YIM 48816</strain>
    </source>
</reference>
<dbReference type="InterPro" id="IPR002545">
    <property type="entry name" value="CheW-lke_dom"/>
</dbReference>
<dbReference type="RefSeq" id="WP_150997887.1">
    <property type="nucleotide sequence ID" value="NZ_BPQY01000157.1"/>
</dbReference>
<dbReference type="FunFam" id="3.30.565.10:FF:000016">
    <property type="entry name" value="Chemotaxis protein CheA, putative"/>
    <property type="match status" value="1"/>
</dbReference>
<feature type="domain" description="HPt" evidence="12">
    <location>
        <begin position="1"/>
        <end position="101"/>
    </location>
</feature>
<dbReference type="InterPro" id="IPR036061">
    <property type="entry name" value="CheW-like_dom_sf"/>
</dbReference>
<dbReference type="SUPFAM" id="SSF55874">
    <property type="entry name" value="ATPase domain of HSP90 chaperone/DNA topoisomerase II/histidine kinase"/>
    <property type="match status" value="1"/>
</dbReference>
<dbReference type="PANTHER" id="PTHR43395:SF1">
    <property type="entry name" value="CHEMOTAXIS PROTEIN CHEA"/>
    <property type="match status" value="1"/>
</dbReference>
<dbReference type="Pfam" id="PF02518">
    <property type="entry name" value="HATPase_c"/>
    <property type="match status" value="1"/>
</dbReference>
<gene>
    <name evidence="13" type="ORF">F6X53_05175</name>
</gene>
<dbReference type="PANTHER" id="PTHR43395">
    <property type="entry name" value="SENSOR HISTIDINE KINASE CHEA"/>
    <property type="match status" value="1"/>
</dbReference>
<organism evidence="13 14">
    <name type="scientific">Methylobacterium soli</name>
    <dbReference type="NCBI Taxonomy" id="553447"/>
    <lineage>
        <taxon>Bacteria</taxon>
        <taxon>Pseudomonadati</taxon>
        <taxon>Pseudomonadota</taxon>
        <taxon>Alphaproteobacteria</taxon>
        <taxon>Hyphomicrobiales</taxon>
        <taxon>Methylobacteriaceae</taxon>
        <taxon>Methylobacterium</taxon>
    </lineage>
</organism>
<comment type="caution">
    <text evidence="13">The sequence shown here is derived from an EMBL/GenBank/DDBJ whole genome shotgun (WGS) entry which is preliminary data.</text>
</comment>
<dbReference type="PROSITE" id="PS50894">
    <property type="entry name" value="HPT"/>
    <property type="match status" value="1"/>
</dbReference>
<dbReference type="Gene3D" id="1.20.120.160">
    <property type="entry name" value="HPT domain"/>
    <property type="match status" value="1"/>
</dbReference>
<dbReference type="OrthoDB" id="9803176at2"/>
<feature type="domain" description="CheW-like" evidence="11">
    <location>
        <begin position="615"/>
        <end position="749"/>
    </location>
</feature>
<proteinExistence type="predicted"/>
<dbReference type="EC" id="2.7.13.3" evidence="2"/>
<dbReference type="PRINTS" id="PR00344">
    <property type="entry name" value="BCTRLSENSOR"/>
</dbReference>
<dbReference type="InterPro" id="IPR004358">
    <property type="entry name" value="Sig_transdc_His_kin-like_C"/>
</dbReference>
<dbReference type="InterPro" id="IPR004105">
    <property type="entry name" value="CheA-like_dim"/>
</dbReference>
<dbReference type="SMART" id="SM00260">
    <property type="entry name" value="CheW"/>
    <property type="match status" value="1"/>
</dbReference>
<dbReference type="Pfam" id="PF01627">
    <property type="entry name" value="Hpt"/>
    <property type="match status" value="1"/>
</dbReference>
<feature type="domain" description="Histidine kinase" evidence="10">
    <location>
        <begin position="355"/>
        <end position="613"/>
    </location>
</feature>
<evidence type="ECO:0000256" key="5">
    <source>
        <dbReference type="ARBA" id="ARBA00022679"/>
    </source>
</evidence>
<dbReference type="InterPro" id="IPR005467">
    <property type="entry name" value="His_kinase_dom"/>
</dbReference>
<feature type="modified residue" description="Phosphohistidine" evidence="9">
    <location>
        <position position="44"/>
    </location>
</feature>
<dbReference type="InterPro" id="IPR037006">
    <property type="entry name" value="CheA-like_homodim_sf"/>
</dbReference>
<dbReference type="InterPro" id="IPR036641">
    <property type="entry name" value="HPT_dom_sf"/>
</dbReference>
<keyword evidence="6" id="KW-0418">Kinase</keyword>
<evidence type="ECO:0000256" key="3">
    <source>
        <dbReference type="ARBA" id="ARBA00021495"/>
    </source>
</evidence>
<dbReference type="InterPro" id="IPR036890">
    <property type="entry name" value="HATPase_C_sf"/>
</dbReference>
<evidence type="ECO:0000256" key="4">
    <source>
        <dbReference type="ARBA" id="ARBA00022553"/>
    </source>
</evidence>
<dbReference type="InterPro" id="IPR036097">
    <property type="entry name" value="HisK_dim/P_sf"/>
</dbReference>
<dbReference type="SUPFAM" id="SSF50341">
    <property type="entry name" value="CheW-like"/>
    <property type="match status" value="1"/>
</dbReference>